<dbReference type="Pfam" id="PF05725">
    <property type="entry name" value="FNIP"/>
    <property type="match status" value="2"/>
</dbReference>
<dbReference type="PANTHER" id="PTHR32134">
    <property type="entry name" value="FNIP REPEAT-CONTAINING PROTEIN"/>
    <property type="match status" value="1"/>
</dbReference>
<dbReference type="PANTHER" id="PTHR32134:SF92">
    <property type="entry name" value="FNIP REPEAT-CONTAINING PROTEIN"/>
    <property type="match status" value="1"/>
</dbReference>
<gene>
    <name evidence="2" type="ORF">Moumou_00886</name>
</gene>
<organism evidence="2 3">
    <name type="scientific">Acanthamoeba polyphaga moumouvirus</name>
    <dbReference type="NCBI Taxonomy" id="1269028"/>
    <lineage>
        <taxon>Viruses</taxon>
        <taxon>Varidnaviria</taxon>
        <taxon>Bamfordvirae</taxon>
        <taxon>Nucleocytoviricota</taxon>
        <taxon>Megaviricetes</taxon>
        <taxon>Imitervirales</taxon>
        <taxon>Mimiviridae</taxon>
        <taxon>Megamimivirinae</taxon>
        <taxon>Moumouvirus</taxon>
    </lineage>
</organism>
<dbReference type="KEGG" id="vg:14446140"/>
<keyword evidence="3" id="KW-1185">Reference proteome</keyword>
<dbReference type="InterPro" id="IPR008615">
    <property type="entry name" value="FNIP"/>
</dbReference>
<name>L7RDN3_9VIRU</name>
<dbReference type="RefSeq" id="YP_007354837.1">
    <property type="nucleotide sequence ID" value="NC_020104.1"/>
</dbReference>
<dbReference type="Proteomes" id="UP000201640">
    <property type="component" value="Segment"/>
</dbReference>
<keyword evidence="1" id="KW-0677">Repeat</keyword>
<dbReference type="EMBL" id="JX962719">
    <property type="protein sequence ID" value="AGC02401.1"/>
    <property type="molecule type" value="Genomic_DNA"/>
</dbReference>
<dbReference type="InterPro" id="IPR051251">
    <property type="entry name" value="STK_FNIP-Repeat"/>
</dbReference>
<reference evidence="2 3" key="1">
    <citation type="journal article" date="2012" name="Genome Biol. Evol.">
        <title>Related Giant Viruses in Distant Locations and Different Habitats: Acanthamoeba polyphaga moumouvirus Represents a Third Lineage of the Mimiviridae That Is Close to the Megavirus Lineage.</title>
        <authorList>
            <person name="Yoosuf N."/>
            <person name="Yutin N."/>
            <person name="Colson P."/>
            <person name="Shabalina S.A."/>
            <person name="Pagnier I."/>
            <person name="Robert C."/>
            <person name="Azza S."/>
            <person name="Klose T."/>
            <person name="Wong J."/>
            <person name="Rossmann M.G."/>
            <person name="La Scola B."/>
            <person name="Raoult D."/>
            <person name="Koonin E.V."/>
        </authorList>
    </citation>
    <scope>NUCLEOTIDE SEQUENCE [LARGE SCALE GENOMIC DNA]</scope>
    <source>
        <strain evidence="2 3">M10A</strain>
    </source>
</reference>
<evidence type="ECO:0000313" key="2">
    <source>
        <dbReference type="EMBL" id="AGC02401.1"/>
    </source>
</evidence>
<accession>L7RDN3</accession>
<dbReference type="GeneID" id="14446140"/>
<evidence type="ECO:0000313" key="3">
    <source>
        <dbReference type="Proteomes" id="UP000201640"/>
    </source>
</evidence>
<proteinExistence type="predicted"/>
<protein>
    <submittedName>
        <fullName evidence="2">FNIP repeat-containing protein</fullName>
    </submittedName>
</protein>
<sequence>MDITEILDDNLLWYILNFNDDKSKALFLSTCHKIRKLLINRVRYNKKYKYDKIKHLSYFNQFDNIKYISHDINIPNGITRLILDLMFINPDHDIVDRQIKISVPDSVKYLTFMGKSCLNEIQIISDGITYFKFGNQFNQPIKGCIPNCVQHIKFGEKFNQSIKGCIPESVISLTFGKDFNQSLEGCIPKNLKELTITSKSFEENKYHISPNIKIINNDPPEIYKSRTKFHVDKDTDYLYQYFMDEEKFMDNLYNEYINNL</sequence>
<evidence type="ECO:0000256" key="1">
    <source>
        <dbReference type="ARBA" id="ARBA00022737"/>
    </source>
</evidence>